<evidence type="ECO:0000256" key="4">
    <source>
        <dbReference type="ARBA" id="ARBA00022461"/>
    </source>
</evidence>
<dbReference type="GO" id="GO:0005272">
    <property type="term" value="F:sodium channel activity"/>
    <property type="evidence" value="ECO:0007669"/>
    <property type="project" value="UniProtKB-KW"/>
</dbReference>
<dbReference type="InterPro" id="IPR001873">
    <property type="entry name" value="ENaC"/>
</dbReference>
<evidence type="ECO:0000256" key="5">
    <source>
        <dbReference type="ARBA" id="ARBA00022692"/>
    </source>
</evidence>
<evidence type="ECO:0000256" key="2">
    <source>
        <dbReference type="ARBA" id="ARBA00007193"/>
    </source>
</evidence>
<keyword evidence="6 13" id="KW-1133">Transmembrane helix</keyword>
<comment type="caution">
    <text evidence="14">The sequence shown here is derived from an EMBL/GenBank/DDBJ whole genome shotgun (WGS) entry which is preliminary data.</text>
</comment>
<keyword evidence="9 13" id="KW-0472">Membrane</keyword>
<evidence type="ECO:0000313" key="14">
    <source>
        <dbReference type="EMBL" id="CAL4213849.1"/>
    </source>
</evidence>
<keyword evidence="7" id="KW-0915">Sodium</keyword>
<dbReference type="EMBL" id="CAXKWB010089390">
    <property type="protein sequence ID" value="CAL4213849.1"/>
    <property type="molecule type" value="Genomic_DNA"/>
</dbReference>
<gene>
    <name evidence="14" type="ORF">MNOR_LOCUS38577</name>
</gene>
<dbReference type="AlphaFoldDB" id="A0AAV2SMW1"/>
<keyword evidence="10 12" id="KW-0739">Sodium transport</keyword>
<keyword evidence="5 12" id="KW-0812">Transmembrane</keyword>
<evidence type="ECO:0000256" key="3">
    <source>
        <dbReference type="ARBA" id="ARBA00022448"/>
    </source>
</evidence>
<keyword evidence="11 12" id="KW-0407">Ion channel</keyword>
<protein>
    <submittedName>
        <fullName evidence="14">Uncharacterized protein</fullName>
    </submittedName>
</protein>
<evidence type="ECO:0000256" key="11">
    <source>
        <dbReference type="ARBA" id="ARBA00023303"/>
    </source>
</evidence>
<evidence type="ECO:0000256" key="12">
    <source>
        <dbReference type="RuleBase" id="RU000679"/>
    </source>
</evidence>
<feature type="non-terminal residue" evidence="14">
    <location>
        <position position="136"/>
    </location>
</feature>
<evidence type="ECO:0000256" key="10">
    <source>
        <dbReference type="ARBA" id="ARBA00023201"/>
    </source>
</evidence>
<keyword evidence="4 12" id="KW-0894">Sodium channel</keyword>
<reference evidence="14 15" key="1">
    <citation type="submission" date="2024-05" db="EMBL/GenBank/DDBJ databases">
        <authorList>
            <person name="Wallberg A."/>
        </authorList>
    </citation>
    <scope>NUCLEOTIDE SEQUENCE [LARGE SCALE GENOMIC DNA]</scope>
</reference>
<dbReference type="GO" id="GO:0016020">
    <property type="term" value="C:membrane"/>
    <property type="evidence" value="ECO:0007669"/>
    <property type="project" value="UniProtKB-SubCell"/>
</dbReference>
<evidence type="ECO:0000256" key="13">
    <source>
        <dbReference type="SAM" id="Phobius"/>
    </source>
</evidence>
<accession>A0AAV2SMW1</accession>
<evidence type="ECO:0000256" key="6">
    <source>
        <dbReference type="ARBA" id="ARBA00022989"/>
    </source>
</evidence>
<dbReference type="Pfam" id="PF00858">
    <property type="entry name" value="ASC"/>
    <property type="match status" value="1"/>
</dbReference>
<evidence type="ECO:0000256" key="1">
    <source>
        <dbReference type="ARBA" id="ARBA00004141"/>
    </source>
</evidence>
<evidence type="ECO:0000313" key="15">
    <source>
        <dbReference type="Proteomes" id="UP001497623"/>
    </source>
</evidence>
<sequence length="136" mass="15644">KKLCFRINVGQQISYTTLDQGNLKLITFNLYNRFMNGNTHNAVIEEHATKNIYDDNSLDGSFVSMINIYYSKLGYTEFKEKVPTFGSWFSVMGGQMSILMGASLITLMEIVFAFITLCKIIVKKIWFWVKGGRTRE</sequence>
<keyword evidence="8 12" id="KW-0406">Ion transport</keyword>
<evidence type="ECO:0000256" key="8">
    <source>
        <dbReference type="ARBA" id="ARBA00023065"/>
    </source>
</evidence>
<organism evidence="14 15">
    <name type="scientific">Meganyctiphanes norvegica</name>
    <name type="common">Northern krill</name>
    <name type="synonym">Thysanopoda norvegica</name>
    <dbReference type="NCBI Taxonomy" id="48144"/>
    <lineage>
        <taxon>Eukaryota</taxon>
        <taxon>Metazoa</taxon>
        <taxon>Ecdysozoa</taxon>
        <taxon>Arthropoda</taxon>
        <taxon>Crustacea</taxon>
        <taxon>Multicrustacea</taxon>
        <taxon>Malacostraca</taxon>
        <taxon>Eumalacostraca</taxon>
        <taxon>Eucarida</taxon>
        <taxon>Euphausiacea</taxon>
        <taxon>Euphausiidae</taxon>
        <taxon>Meganyctiphanes</taxon>
    </lineage>
</organism>
<dbReference type="Gene3D" id="1.10.287.770">
    <property type="entry name" value="YojJ-like"/>
    <property type="match status" value="1"/>
</dbReference>
<evidence type="ECO:0000256" key="7">
    <source>
        <dbReference type="ARBA" id="ARBA00023053"/>
    </source>
</evidence>
<dbReference type="Proteomes" id="UP001497623">
    <property type="component" value="Unassembled WGS sequence"/>
</dbReference>
<comment type="subcellular location">
    <subcellularLocation>
        <location evidence="1">Membrane</location>
        <topology evidence="1">Multi-pass membrane protein</topology>
    </subcellularLocation>
</comment>
<feature type="transmembrane region" description="Helical" evidence="13">
    <location>
        <begin position="98"/>
        <end position="122"/>
    </location>
</feature>
<keyword evidence="15" id="KW-1185">Reference proteome</keyword>
<keyword evidence="3 12" id="KW-0813">Transport</keyword>
<feature type="non-terminal residue" evidence="14">
    <location>
        <position position="1"/>
    </location>
</feature>
<proteinExistence type="inferred from homology"/>
<comment type="similarity">
    <text evidence="2 12">Belongs to the amiloride-sensitive sodium channel (TC 1.A.6) family.</text>
</comment>
<name>A0AAV2SMW1_MEGNR</name>
<evidence type="ECO:0000256" key="9">
    <source>
        <dbReference type="ARBA" id="ARBA00023136"/>
    </source>
</evidence>